<evidence type="ECO:0000259" key="6">
    <source>
        <dbReference type="PROSITE" id="PS50885"/>
    </source>
</evidence>
<evidence type="ECO:0000313" key="7">
    <source>
        <dbReference type="EMBL" id="MCC5602223.1"/>
    </source>
</evidence>
<keyword evidence="8" id="KW-1185">Reference proteome</keyword>
<accession>A0ABS8IDR2</accession>
<keyword evidence="1 3" id="KW-0807">Transducer</keyword>
<protein>
    <submittedName>
        <fullName evidence="7">Methyl-accepting chemotaxis protein</fullName>
    </submittedName>
</protein>
<dbReference type="PANTHER" id="PTHR32089">
    <property type="entry name" value="METHYL-ACCEPTING CHEMOTAXIS PROTEIN MCPB"/>
    <property type="match status" value="1"/>
</dbReference>
<organism evidence="7 8">
    <name type="scientific">Nostoc favosum CHAB5714</name>
    <dbReference type="NCBI Taxonomy" id="2780399"/>
    <lineage>
        <taxon>Bacteria</taxon>
        <taxon>Bacillati</taxon>
        <taxon>Cyanobacteriota</taxon>
        <taxon>Cyanophyceae</taxon>
        <taxon>Nostocales</taxon>
        <taxon>Nostocaceae</taxon>
        <taxon>Nostoc</taxon>
        <taxon>Nostoc favosum</taxon>
    </lineage>
</organism>
<evidence type="ECO:0000256" key="1">
    <source>
        <dbReference type="ARBA" id="ARBA00023224"/>
    </source>
</evidence>
<feature type="domain" description="HAMP" evidence="6">
    <location>
        <begin position="264"/>
        <end position="311"/>
    </location>
</feature>
<dbReference type="InterPro" id="IPR004089">
    <property type="entry name" value="MCPsignal_dom"/>
</dbReference>
<keyword evidence="4" id="KW-0812">Transmembrane</keyword>
<evidence type="ECO:0000256" key="2">
    <source>
        <dbReference type="ARBA" id="ARBA00029447"/>
    </source>
</evidence>
<comment type="similarity">
    <text evidence="2">Belongs to the methyl-accepting chemotaxis (MCP) protein family.</text>
</comment>
<dbReference type="PANTHER" id="PTHR32089:SF120">
    <property type="entry name" value="METHYL-ACCEPTING CHEMOTAXIS PROTEIN TLPQ"/>
    <property type="match status" value="1"/>
</dbReference>
<dbReference type="RefSeq" id="WP_229487191.1">
    <property type="nucleotide sequence ID" value="NZ_JAIVFQ010000046.1"/>
</dbReference>
<dbReference type="CDD" id="cd06225">
    <property type="entry name" value="HAMP"/>
    <property type="match status" value="1"/>
</dbReference>
<dbReference type="Proteomes" id="UP001199525">
    <property type="component" value="Unassembled WGS sequence"/>
</dbReference>
<proteinExistence type="inferred from homology"/>
<feature type="domain" description="Methyl-accepting transducer" evidence="5">
    <location>
        <begin position="316"/>
        <end position="552"/>
    </location>
</feature>
<evidence type="ECO:0000313" key="8">
    <source>
        <dbReference type="Proteomes" id="UP001199525"/>
    </source>
</evidence>
<dbReference type="SMART" id="SM00283">
    <property type="entry name" value="MA"/>
    <property type="match status" value="1"/>
</dbReference>
<dbReference type="Pfam" id="PF12729">
    <property type="entry name" value="4HB_MCP_1"/>
    <property type="match status" value="1"/>
</dbReference>
<dbReference type="EMBL" id="JAIVFQ010000046">
    <property type="protein sequence ID" value="MCC5602223.1"/>
    <property type="molecule type" value="Genomic_DNA"/>
</dbReference>
<sequence length="588" mass="63950">MNQLLPFNNKKNNSLEGRLFFAFFFMGLIVLIVSIIGWIATTRLSNHIHTIGNNAFPSVVNLWKIKEGQTQIQSSERSQLNPATSPETRQNDSIRIKNAWKQINEGFSEYEKLNRDPEQDKLYKTFLPLWNKWKEGEQEYQQLNQAFESLGILNPQQVQINLLTEGKANSPEFAAAKAAIEALDKMNEQTIAKKISTFKEATNALLALITYNENLAADARQSAAADVSQSTFWILGGLLISPVAAVIFGKYFSNTIALPLGAKIAKVVGVAERISTGDLTTQVEVTEEQDEIGKLLTAFCAMNQNLNSLIHQVQQSGIVITTSATQIAASGKQLEATVAEQVASTNEVVATAKQIATTSGKLVKTMDEVAETSQVTAVAADDSQKDLSRMEATMRQLAGATGGISAKLGVISEKANNINSIVTTITKVADQTNLLSLNAAIEAEKAGEYGMGFAVVAREIRRLADQTAVATLDIESMVKEMQSAVTTGVMEMDKFTKAVEHGVEDVQNISMQIGSIIEQVQVLTPRFQMVSEGMEAQSESAQQISEAMVQLSEASLQTADSLRGINIAIGQLNEAAHGLRQEVSRFKV</sequence>
<reference evidence="7 8" key="1">
    <citation type="journal article" date="2021" name="Microorganisms">
        <title>Genome Evolution of Filamentous Cyanobacterium Nostoc Species: From Facultative Symbiosis to Free Living.</title>
        <authorList>
            <person name="Huo D."/>
            <person name="Li H."/>
            <person name="Cai F."/>
            <person name="Guo X."/>
            <person name="Qiao Z."/>
            <person name="Wang W."/>
            <person name="Yu G."/>
            <person name="Li R."/>
        </authorList>
    </citation>
    <scope>NUCLEOTIDE SEQUENCE [LARGE SCALE GENOMIC DNA]</scope>
    <source>
        <strain evidence="7 8">CHAB 5714</strain>
    </source>
</reference>
<name>A0ABS8IDR2_9NOSO</name>
<dbReference type="PROSITE" id="PS50885">
    <property type="entry name" value="HAMP"/>
    <property type="match status" value="1"/>
</dbReference>
<dbReference type="SUPFAM" id="SSF58104">
    <property type="entry name" value="Methyl-accepting chemotaxis protein (MCP) signaling domain"/>
    <property type="match status" value="1"/>
</dbReference>
<evidence type="ECO:0000256" key="3">
    <source>
        <dbReference type="PROSITE-ProRule" id="PRU00284"/>
    </source>
</evidence>
<evidence type="ECO:0000256" key="4">
    <source>
        <dbReference type="SAM" id="Phobius"/>
    </source>
</evidence>
<dbReference type="Gene3D" id="1.10.287.950">
    <property type="entry name" value="Methyl-accepting chemotaxis protein"/>
    <property type="match status" value="1"/>
</dbReference>
<dbReference type="Pfam" id="PF00672">
    <property type="entry name" value="HAMP"/>
    <property type="match status" value="1"/>
</dbReference>
<comment type="caution">
    <text evidence="7">The sequence shown here is derived from an EMBL/GenBank/DDBJ whole genome shotgun (WGS) entry which is preliminary data.</text>
</comment>
<keyword evidence="4" id="KW-0472">Membrane</keyword>
<evidence type="ECO:0000259" key="5">
    <source>
        <dbReference type="PROSITE" id="PS50111"/>
    </source>
</evidence>
<feature type="transmembrane region" description="Helical" evidence="4">
    <location>
        <begin position="20"/>
        <end position="40"/>
    </location>
</feature>
<dbReference type="Pfam" id="PF00015">
    <property type="entry name" value="MCPsignal"/>
    <property type="match status" value="1"/>
</dbReference>
<dbReference type="InterPro" id="IPR003660">
    <property type="entry name" value="HAMP_dom"/>
</dbReference>
<dbReference type="SMART" id="SM00304">
    <property type="entry name" value="HAMP"/>
    <property type="match status" value="1"/>
</dbReference>
<keyword evidence="4" id="KW-1133">Transmembrane helix</keyword>
<dbReference type="PROSITE" id="PS50111">
    <property type="entry name" value="CHEMOTAXIS_TRANSDUC_2"/>
    <property type="match status" value="1"/>
</dbReference>
<gene>
    <name evidence="7" type="ORF">LC586_24235</name>
</gene>
<dbReference type="InterPro" id="IPR024478">
    <property type="entry name" value="HlyB_4HB_MCP"/>
</dbReference>